<comment type="caution">
    <text evidence="1">The sequence shown here is derived from an EMBL/GenBank/DDBJ whole genome shotgun (WGS) entry which is preliminary data.</text>
</comment>
<dbReference type="AlphaFoldDB" id="A0A8X8GIN1"/>
<dbReference type="RefSeq" id="WP_234623613.1">
    <property type="nucleotide sequence ID" value="NZ_JAHWXT010000004.1"/>
</dbReference>
<sequence length="133" mass="16122">MKKILFLFLLWITQLCYADPIMPIFDKKLNIEKFKEYFDRDHTRYPENDKLIAERETDLDQPKYKVIVTRIIFGREYELQNYIKMIGYHDCEARKIFLYAGYYDYNADLTETYRTVTKFPQGSKLIEDACLDK</sequence>
<name>A0A8X8GIN1_ACIGI</name>
<gene>
    <name evidence="1" type="ORF">KW868_13300</name>
</gene>
<organism evidence="1 2">
    <name type="scientific">Acinetobacter guillouiae</name>
    <name type="common">Acinetobacter genomosp. 11</name>
    <dbReference type="NCBI Taxonomy" id="106649"/>
    <lineage>
        <taxon>Bacteria</taxon>
        <taxon>Pseudomonadati</taxon>
        <taxon>Pseudomonadota</taxon>
        <taxon>Gammaproteobacteria</taxon>
        <taxon>Moraxellales</taxon>
        <taxon>Moraxellaceae</taxon>
        <taxon>Acinetobacter</taxon>
    </lineage>
</organism>
<evidence type="ECO:0000313" key="1">
    <source>
        <dbReference type="EMBL" id="MCF0265426.1"/>
    </source>
</evidence>
<dbReference type="EMBL" id="JAHWXT010000004">
    <property type="protein sequence ID" value="MCF0265426.1"/>
    <property type="molecule type" value="Genomic_DNA"/>
</dbReference>
<dbReference type="Proteomes" id="UP000887320">
    <property type="component" value="Unassembled WGS sequence"/>
</dbReference>
<proteinExistence type="predicted"/>
<protein>
    <submittedName>
        <fullName evidence="1">Uncharacterized protein</fullName>
    </submittedName>
</protein>
<reference evidence="1" key="1">
    <citation type="submission" date="2021-07" db="EMBL/GenBank/DDBJ databases">
        <authorList>
            <person name="Fernandez M."/>
            <person name="Pereira P."/>
            <person name="Torres Tejerizo G.A."/>
            <person name="Gonzalez P."/>
            <person name="Agostini E."/>
        </authorList>
    </citation>
    <scope>NUCLEOTIDE SEQUENCE</scope>
    <source>
        <strain evidence="1">SFC 500-1A</strain>
    </source>
</reference>
<evidence type="ECO:0000313" key="2">
    <source>
        <dbReference type="Proteomes" id="UP000887320"/>
    </source>
</evidence>
<accession>A0A8X8GIN1</accession>